<accession>A0AAU9ENP9</accession>
<proteinExistence type="predicted"/>
<reference evidence="3 4" key="1">
    <citation type="submission" date="2023-08" db="EMBL/GenBank/DDBJ databases">
        <title>Helicovermis profunda gen. nov., sp. nov., a novel mesophilic, fermentative bacterium within the Bacillota from a deep-sea hydrothermal vent chimney.</title>
        <authorList>
            <person name="Miyazaki U."/>
            <person name="Mizutani D."/>
            <person name="Hashimoto Y."/>
            <person name="Tame A."/>
            <person name="Sawayama S."/>
            <person name="Miyazaki J."/>
            <person name="Takai K."/>
            <person name="Nakagawa S."/>
        </authorList>
    </citation>
    <scope>NUCLEOTIDE SEQUENCE [LARGE SCALE GENOMIC DNA]</scope>
    <source>
        <strain evidence="3 4">S502</strain>
    </source>
</reference>
<name>A0AAU9ENP9_9FIRM</name>
<feature type="transmembrane region" description="Helical" evidence="1">
    <location>
        <begin position="20"/>
        <end position="44"/>
    </location>
</feature>
<dbReference type="RefSeq" id="WP_338537238.1">
    <property type="nucleotide sequence ID" value="NZ_AP028654.1"/>
</dbReference>
<dbReference type="Pfam" id="PF04961">
    <property type="entry name" value="FTCD_C"/>
    <property type="match status" value="1"/>
</dbReference>
<dbReference type="EMBL" id="AP028654">
    <property type="protein sequence ID" value="BEP28941.1"/>
    <property type="molecule type" value="Genomic_DNA"/>
</dbReference>
<dbReference type="InterPro" id="IPR007044">
    <property type="entry name" value="Cyclodeamin/CycHdrlase"/>
</dbReference>
<keyword evidence="1" id="KW-0472">Membrane</keyword>
<feature type="domain" description="Cyclodeaminase/cyclohydrolase" evidence="2">
    <location>
        <begin position="6"/>
        <end position="186"/>
    </location>
</feature>
<protein>
    <submittedName>
        <fullName evidence="3">Cyclodeaminase/cyclohydrolase family protein</fullName>
    </submittedName>
</protein>
<gene>
    <name evidence="3" type="ORF">HLPR_12720</name>
</gene>
<dbReference type="SUPFAM" id="SSF101262">
    <property type="entry name" value="Methenyltetrahydrofolate cyclohydrolase-like"/>
    <property type="match status" value="1"/>
</dbReference>
<dbReference type="Proteomes" id="UP001321786">
    <property type="component" value="Chromosome"/>
</dbReference>
<evidence type="ECO:0000313" key="3">
    <source>
        <dbReference type="EMBL" id="BEP28941.1"/>
    </source>
</evidence>
<evidence type="ECO:0000259" key="2">
    <source>
        <dbReference type="Pfam" id="PF04961"/>
    </source>
</evidence>
<keyword evidence="1" id="KW-1133">Transmembrane helix</keyword>
<keyword evidence="1" id="KW-0812">Transmembrane</keyword>
<dbReference type="KEGG" id="hprf:HLPR_12720"/>
<keyword evidence="4" id="KW-1185">Reference proteome</keyword>
<evidence type="ECO:0000256" key="1">
    <source>
        <dbReference type="SAM" id="Phobius"/>
    </source>
</evidence>
<organism evidence="3 4">
    <name type="scientific">Helicovermis profundi</name>
    <dbReference type="NCBI Taxonomy" id="3065157"/>
    <lineage>
        <taxon>Bacteria</taxon>
        <taxon>Bacillati</taxon>
        <taxon>Bacillota</taxon>
        <taxon>Clostridia</taxon>
        <taxon>Helicovermis</taxon>
    </lineage>
</organism>
<dbReference type="Gene3D" id="1.20.120.680">
    <property type="entry name" value="Formiminotetrahydrofolate cyclodeaminase monomer, up-and-down helical bundle"/>
    <property type="match status" value="1"/>
</dbReference>
<sequence length="205" mass="22258">MLVDLTVKNFLDELESNAPVPGGGSVAALSAGISASLVGMVANLTIGKKKYVKVEDDMKQIAADISAFKDTFVDLVDKDASSFDDFMKAMKLPKESEEEKKIRTEEMQRSIKYAASVPLSCADEASKMFDMIESVVVSGNQNAVTDGAVAAMMARTAILSALLNVKINMGSIKDEAYLAELKIQVDRLEEIANRREKEILSKVNL</sequence>
<evidence type="ECO:0000313" key="4">
    <source>
        <dbReference type="Proteomes" id="UP001321786"/>
    </source>
</evidence>
<dbReference type="GO" id="GO:0003824">
    <property type="term" value="F:catalytic activity"/>
    <property type="evidence" value="ECO:0007669"/>
    <property type="project" value="InterPro"/>
</dbReference>
<dbReference type="InterPro" id="IPR036178">
    <property type="entry name" value="Formintransfe-cycloase-like_sf"/>
</dbReference>
<dbReference type="AlphaFoldDB" id="A0AAU9ENP9"/>